<accession>A0A9J6BDL1</accession>
<keyword evidence="3" id="KW-0732">Signal</keyword>
<keyword evidence="1" id="KW-0433">Leucine-rich repeat</keyword>
<dbReference type="Proteomes" id="UP001107558">
    <property type="component" value="Chromosome 4"/>
</dbReference>
<dbReference type="AlphaFoldDB" id="A0A9J6BDL1"/>
<sequence>MRFFTAFLVISLAVLSSADQGIVLRSVNNYKTYDFGRQYSAIVYKLNILGGDCFVQNIETTNVQGMTNDQVEAIHIVHQNVRYLPHRVLDWFKNVVHFHIIDSGLETLDGEPLDGRIRYVHLDDNRIKIVPRGFFANTGNMELISMERNMIESLDDQLFRGMSKLRWISFAGNRIKRLPGTLFVGTPNLECISFENNGLTNVGAELVRDLTKLKGVSFDGNVCINIAYWNEPTMRVELGKEFTTNCGGRCDGIDQFQKDIYNLSDKIEMMEEEKPMCSWFKNYYMSSTPMDSHSHSSEESNEDYDMDKKQKYGPNHACPYAHYQPMGNSASKFSRRF</sequence>
<dbReference type="Pfam" id="PF13855">
    <property type="entry name" value="LRR_8"/>
    <property type="match status" value="1"/>
</dbReference>
<dbReference type="PANTHER" id="PTHR45712:SF22">
    <property type="entry name" value="INSULIN-LIKE GROWTH FACTOR-BINDING PROTEIN COMPLEX ACID LABILE SUBUNIT"/>
    <property type="match status" value="1"/>
</dbReference>
<protein>
    <submittedName>
        <fullName evidence="4">Uncharacterized protein</fullName>
    </submittedName>
</protein>
<keyword evidence="2" id="KW-0677">Repeat</keyword>
<evidence type="ECO:0000256" key="2">
    <source>
        <dbReference type="ARBA" id="ARBA00022737"/>
    </source>
</evidence>
<dbReference type="EMBL" id="JADBJN010000004">
    <property type="protein sequence ID" value="KAG5667837.1"/>
    <property type="molecule type" value="Genomic_DNA"/>
</dbReference>
<evidence type="ECO:0000313" key="5">
    <source>
        <dbReference type="Proteomes" id="UP001107558"/>
    </source>
</evidence>
<proteinExistence type="predicted"/>
<organism evidence="4 5">
    <name type="scientific">Polypedilum vanderplanki</name>
    <name type="common">Sleeping chironomid midge</name>
    <dbReference type="NCBI Taxonomy" id="319348"/>
    <lineage>
        <taxon>Eukaryota</taxon>
        <taxon>Metazoa</taxon>
        <taxon>Ecdysozoa</taxon>
        <taxon>Arthropoda</taxon>
        <taxon>Hexapoda</taxon>
        <taxon>Insecta</taxon>
        <taxon>Pterygota</taxon>
        <taxon>Neoptera</taxon>
        <taxon>Endopterygota</taxon>
        <taxon>Diptera</taxon>
        <taxon>Nematocera</taxon>
        <taxon>Chironomoidea</taxon>
        <taxon>Chironomidae</taxon>
        <taxon>Chironominae</taxon>
        <taxon>Polypedilum</taxon>
        <taxon>Polypedilum</taxon>
    </lineage>
</organism>
<dbReference type="InterPro" id="IPR032675">
    <property type="entry name" value="LRR_dom_sf"/>
</dbReference>
<keyword evidence="5" id="KW-1185">Reference proteome</keyword>
<name>A0A9J6BDL1_POLVA</name>
<dbReference type="SUPFAM" id="SSF52058">
    <property type="entry name" value="L domain-like"/>
    <property type="match status" value="1"/>
</dbReference>
<feature type="chain" id="PRO_5039890932" evidence="3">
    <location>
        <begin position="19"/>
        <end position="337"/>
    </location>
</feature>
<dbReference type="OrthoDB" id="676979at2759"/>
<evidence type="ECO:0000256" key="1">
    <source>
        <dbReference type="ARBA" id="ARBA00022614"/>
    </source>
</evidence>
<dbReference type="PANTHER" id="PTHR45712">
    <property type="entry name" value="AGAP008170-PA"/>
    <property type="match status" value="1"/>
</dbReference>
<reference evidence="4" key="1">
    <citation type="submission" date="2021-03" db="EMBL/GenBank/DDBJ databases">
        <title>Chromosome level genome of the anhydrobiotic midge Polypedilum vanderplanki.</title>
        <authorList>
            <person name="Yoshida Y."/>
            <person name="Kikawada T."/>
            <person name="Gusev O."/>
        </authorList>
    </citation>
    <scope>NUCLEOTIDE SEQUENCE</scope>
    <source>
        <strain evidence="4">NIAS01</strain>
        <tissue evidence="4">Whole body or cell culture</tissue>
    </source>
</reference>
<dbReference type="InterPro" id="IPR050333">
    <property type="entry name" value="SLRP"/>
</dbReference>
<evidence type="ECO:0000313" key="4">
    <source>
        <dbReference type="EMBL" id="KAG5667837.1"/>
    </source>
</evidence>
<comment type="caution">
    <text evidence="4">The sequence shown here is derived from an EMBL/GenBank/DDBJ whole genome shotgun (WGS) entry which is preliminary data.</text>
</comment>
<dbReference type="InterPro" id="IPR001611">
    <property type="entry name" value="Leu-rich_rpt"/>
</dbReference>
<gene>
    <name evidence="4" type="ORF">PVAND_015806</name>
</gene>
<feature type="signal peptide" evidence="3">
    <location>
        <begin position="1"/>
        <end position="18"/>
    </location>
</feature>
<dbReference type="Gene3D" id="3.80.10.10">
    <property type="entry name" value="Ribonuclease Inhibitor"/>
    <property type="match status" value="1"/>
</dbReference>
<evidence type="ECO:0000256" key="3">
    <source>
        <dbReference type="SAM" id="SignalP"/>
    </source>
</evidence>